<comment type="similarity">
    <text evidence="1">Belongs to the glycosyltransferase 2 family.</text>
</comment>
<gene>
    <name evidence="5" type="ORF">H6A31_06760</name>
</gene>
<dbReference type="EMBL" id="JACJJW010000014">
    <property type="protein sequence ID" value="MBM6758383.1"/>
    <property type="molecule type" value="Genomic_DNA"/>
</dbReference>
<dbReference type="InterPro" id="IPR029044">
    <property type="entry name" value="Nucleotide-diphossugar_trans"/>
</dbReference>
<keyword evidence="6" id="KW-1185">Reference proteome</keyword>
<dbReference type="Gene3D" id="3.90.550.10">
    <property type="entry name" value="Spore Coat Polysaccharide Biosynthesis Protein SpsA, Chain A"/>
    <property type="match status" value="1"/>
</dbReference>
<evidence type="ECO:0000256" key="1">
    <source>
        <dbReference type="ARBA" id="ARBA00006739"/>
    </source>
</evidence>
<evidence type="ECO:0000256" key="3">
    <source>
        <dbReference type="ARBA" id="ARBA00022679"/>
    </source>
</evidence>
<protein>
    <submittedName>
        <fullName evidence="5">Glycosyltransferase</fullName>
    </submittedName>
</protein>
<dbReference type="InterPro" id="IPR001173">
    <property type="entry name" value="Glyco_trans_2-like"/>
</dbReference>
<evidence type="ECO:0000259" key="4">
    <source>
        <dbReference type="Pfam" id="PF00535"/>
    </source>
</evidence>
<dbReference type="Proteomes" id="UP000703295">
    <property type="component" value="Unassembled WGS sequence"/>
</dbReference>
<name>A0ABS2EUY2_9BACE</name>
<proteinExistence type="inferred from homology"/>
<organism evidence="5 6">
    <name type="scientific">Bacteroides mediterraneensis</name>
    <dbReference type="NCBI Taxonomy" id="1841856"/>
    <lineage>
        <taxon>Bacteria</taxon>
        <taxon>Pseudomonadati</taxon>
        <taxon>Bacteroidota</taxon>
        <taxon>Bacteroidia</taxon>
        <taxon>Bacteroidales</taxon>
        <taxon>Bacteroidaceae</taxon>
        <taxon>Bacteroides</taxon>
    </lineage>
</organism>
<feature type="domain" description="Glycosyltransferase 2-like" evidence="4">
    <location>
        <begin position="6"/>
        <end position="167"/>
    </location>
</feature>
<evidence type="ECO:0000256" key="2">
    <source>
        <dbReference type="ARBA" id="ARBA00022676"/>
    </source>
</evidence>
<keyword evidence="2" id="KW-0328">Glycosyltransferase</keyword>
<dbReference type="Pfam" id="PF00535">
    <property type="entry name" value="Glycos_transf_2"/>
    <property type="match status" value="1"/>
</dbReference>
<comment type="caution">
    <text evidence="5">The sequence shown here is derived from an EMBL/GenBank/DDBJ whole genome shotgun (WGS) entry which is preliminary data.</text>
</comment>
<evidence type="ECO:0000313" key="6">
    <source>
        <dbReference type="Proteomes" id="UP000703295"/>
    </source>
</evidence>
<reference evidence="5 6" key="1">
    <citation type="journal article" date="2021" name="Sci. Rep.">
        <title>The distribution of antibiotic resistance genes in chicken gut microbiota commensals.</title>
        <authorList>
            <person name="Juricova H."/>
            <person name="Matiasovicova J."/>
            <person name="Kubasova T."/>
            <person name="Cejkova D."/>
            <person name="Rychlik I."/>
        </authorList>
    </citation>
    <scope>NUCLEOTIDE SEQUENCE [LARGE SCALE GENOMIC DNA]</scope>
    <source>
        <strain evidence="5 6">An801</strain>
    </source>
</reference>
<dbReference type="PANTHER" id="PTHR43179:SF12">
    <property type="entry name" value="GALACTOFURANOSYLTRANSFERASE GLFT2"/>
    <property type="match status" value="1"/>
</dbReference>
<sequence>MIVNCVVVTYNRIELLKENITALKQQTYPLHKIFIIDNCSTDNTPDYLAQLNDPQIQNIRMTKNIGGAGGFNEGIKQAVLSGCEYVWVMDDDTIPTPQALEELVKGFSISPQTGFVCSKVIWTDGSLHKMNKPGIVHPIQKITNPDNPSICGMSCTNCTFVSVMFDVKAIYQVGLPLKEFFIWHDDIEYTDRMIKAGYKGYYIEKSVVVHKTGKNYAPHIEDTPQKDLWKFYYQARNTTFMARKNKPNRLLFYLSILNKYRRYMRKIRKIKDKECRAFIKKEIKRGCQDGLKFNPKIEYIKPQ</sequence>
<evidence type="ECO:0000313" key="5">
    <source>
        <dbReference type="EMBL" id="MBM6758383.1"/>
    </source>
</evidence>
<dbReference type="PANTHER" id="PTHR43179">
    <property type="entry name" value="RHAMNOSYLTRANSFERASE WBBL"/>
    <property type="match status" value="1"/>
</dbReference>
<keyword evidence="3" id="KW-0808">Transferase</keyword>
<dbReference type="SUPFAM" id="SSF53448">
    <property type="entry name" value="Nucleotide-diphospho-sugar transferases"/>
    <property type="match status" value="1"/>
</dbReference>
<dbReference type="CDD" id="cd04185">
    <property type="entry name" value="GT_2_like_b"/>
    <property type="match status" value="1"/>
</dbReference>
<dbReference type="RefSeq" id="WP_204475575.1">
    <property type="nucleotide sequence ID" value="NZ_JACJJW010000014.1"/>
</dbReference>
<accession>A0ABS2EUY2</accession>